<accession>A0A8J3P982</accession>
<name>A0A8J3P982_9ACTN</name>
<sequence length="225" mass="24356">MSNSAVVLLGGLPFTLLAVLFLGLLAQAQSRRDGVRRGRLSANDRAQLTAEARELEEVAAEVLEAARTAVLLAERTAAELATAEADRDAAWQAHLAAARLLEDAAETLPPEPAEGTASTETLREVALAARAAYKRGDLTMEQLRAIWSKVDGWDQSRQDRSHELSRLRAEDAEAARLYHVAASRARNARRAAEVARVSSHALTQEAADAAYEAQAVQTVLRDGRR</sequence>
<comment type="caution">
    <text evidence="1">The sequence shown here is derived from an EMBL/GenBank/DDBJ whole genome shotgun (WGS) entry which is preliminary data.</text>
</comment>
<dbReference type="RefSeq" id="WP_203694403.1">
    <property type="nucleotide sequence ID" value="NZ_BAAALC010000042.1"/>
</dbReference>
<evidence type="ECO:0000313" key="2">
    <source>
        <dbReference type="Proteomes" id="UP000630887"/>
    </source>
</evidence>
<evidence type="ECO:0000313" key="1">
    <source>
        <dbReference type="EMBL" id="GIG08088.1"/>
    </source>
</evidence>
<dbReference type="AlphaFoldDB" id="A0A8J3P982"/>
<keyword evidence="2" id="KW-1185">Reference proteome</keyword>
<protein>
    <submittedName>
        <fullName evidence="1">Uncharacterized protein</fullName>
    </submittedName>
</protein>
<proteinExistence type="predicted"/>
<organism evidence="1 2">
    <name type="scientific">Catellatospora coxensis</name>
    <dbReference type="NCBI Taxonomy" id="310354"/>
    <lineage>
        <taxon>Bacteria</taxon>
        <taxon>Bacillati</taxon>
        <taxon>Actinomycetota</taxon>
        <taxon>Actinomycetes</taxon>
        <taxon>Micromonosporales</taxon>
        <taxon>Micromonosporaceae</taxon>
        <taxon>Catellatospora</taxon>
    </lineage>
</organism>
<dbReference type="EMBL" id="BONI01000042">
    <property type="protein sequence ID" value="GIG08088.1"/>
    <property type="molecule type" value="Genomic_DNA"/>
</dbReference>
<reference evidence="1 2" key="1">
    <citation type="submission" date="2021-01" db="EMBL/GenBank/DDBJ databases">
        <title>Whole genome shotgun sequence of Catellatospora coxensis NBRC 107359.</title>
        <authorList>
            <person name="Komaki H."/>
            <person name="Tamura T."/>
        </authorList>
    </citation>
    <scope>NUCLEOTIDE SEQUENCE [LARGE SCALE GENOMIC DNA]</scope>
    <source>
        <strain evidence="1 2">NBRC 107359</strain>
    </source>
</reference>
<gene>
    <name evidence="1" type="ORF">Cco03nite_47880</name>
</gene>
<dbReference type="Proteomes" id="UP000630887">
    <property type="component" value="Unassembled WGS sequence"/>
</dbReference>